<feature type="region of interest" description="Disordered" evidence="1">
    <location>
        <begin position="107"/>
        <end position="144"/>
    </location>
</feature>
<evidence type="ECO:0000256" key="1">
    <source>
        <dbReference type="SAM" id="MobiDB-lite"/>
    </source>
</evidence>
<sequence>MSDVIVIDGDMASFEPGFGAATVVVRPGPITASGKARVAGKLACVAGDESSVSVAGCMYTAGPYSIPGTGTLSIAALAGDQKAATCQSGAKKLLLKGSSFTARFTVSAPAMQPPPGPGSPIPDSTTSYTGKGSFVAAETSVKAR</sequence>
<feature type="compositionally biased region" description="Pro residues" evidence="1">
    <location>
        <begin position="111"/>
        <end position="120"/>
    </location>
</feature>
<name>A0ABX2CLN3_9BRAD</name>
<dbReference type="Proteomes" id="UP000886476">
    <property type="component" value="Unassembled WGS sequence"/>
</dbReference>
<organism evidence="2 3">
    <name type="scientific">Bradyrhizobium aeschynomenes</name>
    <dbReference type="NCBI Taxonomy" id="2734909"/>
    <lineage>
        <taxon>Bacteria</taxon>
        <taxon>Pseudomonadati</taxon>
        <taxon>Pseudomonadota</taxon>
        <taxon>Alphaproteobacteria</taxon>
        <taxon>Hyphomicrobiales</taxon>
        <taxon>Nitrobacteraceae</taxon>
        <taxon>Bradyrhizobium</taxon>
    </lineage>
</organism>
<keyword evidence="3" id="KW-1185">Reference proteome</keyword>
<evidence type="ECO:0000313" key="3">
    <source>
        <dbReference type="Proteomes" id="UP000886476"/>
    </source>
</evidence>
<accession>A0ABX2CLN3</accession>
<comment type="caution">
    <text evidence="2">The sequence shown here is derived from an EMBL/GenBank/DDBJ whole genome shotgun (WGS) entry which is preliminary data.</text>
</comment>
<proteinExistence type="predicted"/>
<dbReference type="InterPro" id="IPR045362">
    <property type="entry name" value="CIS_spike_tip"/>
</dbReference>
<gene>
    <name evidence="2" type="ORF">HL667_27790</name>
</gene>
<dbReference type="EMBL" id="JABFDN010000013">
    <property type="protein sequence ID" value="NPU68833.1"/>
    <property type="molecule type" value="Genomic_DNA"/>
</dbReference>
<dbReference type="Pfam" id="PF19267">
    <property type="entry name" value="CIS_spike_tip"/>
    <property type="match status" value="1"/>
</dbReference>
<reference evidence="2" key="1">
    <citation type="submission" date="2020-05" db="EMBL/GenBank/DDBJ databases">
        <title>Nod-independent and nitrogen-fixing Bradyrhizobium aeschynomene sp. nov. isolated from nodules of Aeschynomene indica.</title>
        <authorList>
            <person name="Zhang Z."/>
        </authorList>
    </citation>
    <scope>NUCLEOTIDE SEQUENCE</scope>
    <source>
        <strain evidence="2">83012</strain>
    </source>
</reference>
<protein>
    <submittedName>
        <fullName evidence="2">Uncharacterized protein</fullName>
    </submittedName>
</protein>
<evidence type="ECO:0000313" key="2">
    <source>
        <dbReference type="EMBL" id="NPU68833.1"/>
    </source>
</evidence>
<dbReference type="RefSeq" id="WP_172113887.1">
    <property type="nucleotide sequence ID" value="NZ_JABFDN010000013.1"/>
</dbReference>